<dbReference type="EC" id="3.2.2.15" evidence="2"/>
<comment type="caution">
    <text evidence="2">The sequence shown here is derived from an EMBL/GenBank/DDBJ whole genome shotgun (WGS) entry which is preliminary data.</text>
</comment>
<dbReference type="NCBIfam" id="TIGR04274">
    <property type="entry name" value="hypoxanDNAglyco"/>
    <property type="match status" value="1"/>
</dbReference>
<keyword evidence="2" id="KW-0326">Glycosidase</keyword>
<sequence length="168" mass="18728">MRATGFGPFCEGECHTLILGSFPSVKSRETDFYYGHPQNRFWRTLAEYFGEKTPSTNDEKKSFLAAHGIALWDVVTECEIVGSSDQSIRDYVVADVDAFVRTHGIRRVFVNGKRALGILLGTFPDLAPICRVLPSTSPANPRFDKKEWFSALSSFSPTQNDGENRAEG</sequence>
<reference evidence="2" key="1">
    <citation type="submission" date="2020-10" db="EMBL/GenBank/DDBJ databases">
        <authorList>
            <person name="Gilroy R."/>
        </authorList>
    </citation>
    <scope>NUCLEOTIDE SEQUENCE</scope>
    <source>
        <strain evidence="2">1063</strain>
    </source>
</reference>
<reference evidence="2" key="2">
    <citation type="journal article" date="2021" name="PeerJ">
        <title>Extensive microbial diversity within the chicken gut microbiome revealed by metagenomics and culture.</title>
        <authorList>
            <person name="Gilroy R."/>
            <person name="Ravi A."/>
            <person name="Getino M."/>
            <person name="Pursley I."/>
            <person name="Horton D.L."/>
            <person name="Alikhan N.F."/>
            <person name="Baker D."/>
            <person name="Gharbi K."/>
            <person name="Hall N."/>
            <person name="Watson M."/>
            <person name="Adriaenssens E.M."/>
            <person name="Foster-Nyarko E."/>
            <person name="Jarju S."/>
            <person name="Secka A."/>
            <person name="Antonio M."/>
            <person name="Oren A."/>
            <person name="Chaudhuri R.R."/>
            <person name="La Ragione R."/>
            <person name="Hildebrand F."/>
            <person name="Pallen M.J."/>
        </authorList>
    </citation>
    <scope>NUCLEOTIDE SEQUENCE</scope>
    <source>
        <strain evidence="2">1063</strain>
    </source>
</reference>
<feature type="domain" description="Uracil-DNA glycosylase-like" evidence="1">
    <location>
        <begin position="9"/>
        <end position="152"/>
    </location>
</feature>
<dbReference type="CDD" id="cd10032">
    <property type="entry name" value="UDG-F6_HDG"/>
    <property type="match status" value="1"/>
</dbReference>
<evidence type="ECO:0000313" key="2">
    <source>
        <dbReference type="EMBL" id="HIU21264.1"/>
    </source>
</evidence>
<gene>
    <name evidence="2" type="ORF">IAD51_03360</name>
</gene>
<evidence type="ECO:0000259" key="1">
    <source>
        <dbReference type="SMART" id="SM00986"/>
    </source>
</evidence>
<accession>A0A9D1L1A2</accession>
<keyword evidence="2" id="KW-0378">Hydrolase</keyword>
<dbReference type="InterPro" id="IPR005122">
    <property type="entry name" value="Uracil-DNA_glycosylase-like"/>
</dbReference>
<organism evidence="2 3">
    <name type="scientific">Candidatus Limadaptatus stercorigallinarum</name>
    <dbReference type="NCBI Taxonomy" id="2840845"/>
    <lineage>
        <taxon>Bacteria</taxon>
        <taxon>Bacillati</taxon>
        <taxon>Bacillota</taxon>
        <taxon>Clostridia</taxon>
        <taxon>Eubacteriales</taxon>
        <taxon>Candidatus Limadaptatus</taxon>
    </lineage>
</organism>
<evidence type="ECO:0000313" key="3">
    <source>
        <dbReference type="Proteomes" id="UP000824088"/>
    </source>
</evidence>
<dbReference type="InterPro" id="IPR026353">
    <property type="entry name" value="Hypoxan-DNA_Glyclase"/>
</dbReference>
<dbReference type="AlphaFoldDB" id="A0A9D1L1A2"/>
<dbReference type="InterPro" id="IPR036895">
    <property type="entry name" value="Uracil-DNA_glycosylase-like_sf"/>
</dbReference>
<dbReference type="Proteomes" id="UP000824088">
    <property type="component" value="Unassembled WGS sequence"/>
</dbReference>
<dbReference type="SMART" id="SM00986">
    <property type="entry name" value="UDG"/>
    <property type="match status" value="1"/>
</dbReference>
<dbReference type="EMBL" id="DVMN01000059">
    <property type="protein sequence ID" value="HIU21264.1"/>
    <property type="molecule type" value="Genomic_DNA"/>
</dbReference>
<proteinExistence type="predicted"/>
<protein>
    <submittedName>
        <fullName evidence="2">DNA-deoxyinosine glycosylase</fullName>
        <ecNumber evidence="2">3.2.2.15</ecNumber>
    </submittedName>
</protein>
<dbReference type="Pfam" id="PF03167">
    <property type="entry name" value="UDG"/>
    <property type="match status" value="1"/>
</dbReference>
<dbReference type="GO" id="GO:0033958">
    <property type="term" value="F:DNA-deoxyinosine glycosylase activity"/>
    <property type="evidence" value="ECO:0007669"/>
    <property type="project" value="UniProtKB-EC"/>
</dbReference>
<dbReference type="SMART" id="SM00987">
    <property type="entry name" value="UreE_C"/>
    <property type="match status" value="1"/>
</dbReference>
<dbReference type="Gene3D" id="3.40.470.10">
    <property type="entry name" value="Uracil-DNA glycosylase-like domain"/>
    <property type="match status" value="1"/>
</dbReference>
<name>A0A9D1L1A2_9FIRM</name>
<dbReference type="SUPFAM" id="SSF52141">
    <property type="entry name" value="Uracil-DNA glycosylase-like"/>
    <property type="match status" value="1"/>
</dbReference>